<dbReference type="NCBIfam" id="TIGR00634">
    <property type="entry name" value="recN"/>
    <property type="match status" value="1"/>
</dbReference>
<proteinExistence type="inferred from homology"/>
<keyword evidence="6" id="KW-0067">ATP-binding</keyword>
<evidence type="ECO:0000256" key="2">
    <source>
        <dbReference type="ARBA" id="ARBA00009441"/>
    </source>
</evidence>
<dbReference type="PANTHER" id="PTHR11059">
    <property type="entry name" value="DNA REPAIR PROTEIN RECN"/>
    <property type="match status" value="1"/>
</dbReference>
<dbReference type="NCBIfam" id="NF008121">
    <property type="entry name" value="PRK10869.1"/>
    <property type="match status" value="1"/>
</dbReference>
<keyword evidence="4" id="KW-0547">Nucleotide-binding</keyword>
<comment type="function">
    <text evidence="1 9">May be involved in recombinational repair of damaged DNA.</text>
</comment>
<dbReference type="PIRSF" id="PIRSF003128">
    <property type="entry name" value="RecN"/>
    <property type="match status" value="1"/>
</dbReference>
<evidence type="ECO:0000256" key="9">
    <source>
        <dbReference type="PIRNR" id="PIRNR003128"/>
    </source>
</evidence>
<feature type="coiled-coil region" evidence="10">
    <location>
        <begin position="342"/>
        <end position="369"/>
    </location>
</feature>
<dbReference type="Proteomes" id="UP001621964">
    <property type="component" value="Unassembled WGS sequence"/>
</dbReference>
<evidence type="ECO:0000256" key="1">
    <source>
        <dbReference type="ARBA" id="ARBA00003618"/>
    </source>
</evidence>
<organism evidence="12 13">
    <name type="scientific">Neisseria oralis</name>
    <dbReference type="NCBI Taxonomy" id="1107316"/>
    <lineage>
        <taxon>Bacteria</taxon>
        <taxon>Pseudomonadati</taxon>
        <taxon>Pseudomonadota</taxon>
        <taxon>Betaproteobacteria</taxon>
        <taxon>Neisseriales</taxon>
        <taxon>Neisseriaceae</taxon>
        <taxon>Neisseria</taxon>
    </lineage>
</organism>
<evidence type="ECO:0000313" key="12">
    <source>
        <dbReference type="EMBL" id="MFK7642782.1"/>
    </source>
</evidence>
<sequence>MLLALSLRDFVIVETLDLDFQNGFTVLTGETGAGKSITLDALGLLLGDKADYSQIRSGAKEARLSALFDLSGLTGLQEELRAQGLLDEGSEELSIRRIIDVKGKSRSYINNQAATLSQLKTVGEQLIDIHGQNAHHSLNQESAQRRLLDAFAGSLEQAETVRQRYQNRENAKKALHKARNQAENTAIERERLEWQFNELNQLSLKQGEWETLNQSHDSLAHAAELLQAAAETGETIDGDNGIQRQIYRCQKLLGSLQAIEPRFAESLNMLASIEAELGEISANMRDVASRTDIDPDELAKQEQRMGELMGAARKYRVEPQNLPAKLEEIGLNLQNLHAAGDIAALEAALARSEAEYDEAAQTLSAIRREAAARLGDETTGHMQHLAMKGAQFHIELLPSPPTAHGLEQVQYQVSANRGSPLRPLNKVASGGELARISLALQVVTSHHTRVPTLIFDEVDTGIGGGVAETVGKALRALGGQHQVLAVTHLPQVAACGENHWQVHKHSDGSQTVSRISVLDRAGRIEEIARMLGGETITDTTRSHAAELLQLAAG</sequence>
<name>A0ABW8Q7B0_9NEIS</name>
<dbReference type="EMBL" id="JBJGEB010000010">
    <property type="protein sequence ID" value="MFK7642782.1"/>
    <property type="molecule type" value="Genomic_DNA"/>
</dbReference>
<evidence type="ECO:0000256" key="10">
    <source>
        <dbReference type="SAM" id="Coils"/>
    </source>
</evidence>
<gene>
    <name evidence="12" type="primary">recN</name>
    <name evidence="12" type="ORF">ACI43T_09830</name>
</gene>
<dbReference type="PANTHER" id="PTHR11059:SF0">
    <property type="entry name" value="DNA REPAIR PROTEIN RECN"/>
    <property type="match status" value="1"/>
</dbReference>
<dbReference type="InterPro" id="IPR003395">
    <property type="entry name" value="RecF/RecN/SMC_N"/>
</dbReference>
<evidence type="ECO:0000313" key="13">
    <source>
        <dbReference type="Proteomes" id="UP001621964"/>
    </source>
</evidence>
<reference evidence="12 13" key="1">
    <citation type="submission" date="2024-11" db="EMBL/GenBank/DDBJ databases">
        <authorList>
            <person name="Mikucki A.G."/>
            <person name="Kahler C.M."/>
        </authorList>
    </citation>
    <scope>NUCLEOTIDE SEQUENCE [LARGE SCALE GENOMIC DNA]</scope>
    <source>
        <strain evidence="12 13">EXNM717</strain>
    </source>
</reference>
<dbReference type="RefSeq" id="WP_405386787.1">
    <property type="nucleotide sequence ID" value="NZ_JBJGEB010000010.1"/>
</dbReference>
<accession>A0ABW8Q7B0</accession>
<dbReference type="InterPro" id="IPR027417">
    <property type="entry name" value="P-loop_NTPase"/>
</dbReference>
<feature type="coiled-coil region" evidence="10">
    <location>
        <begin position="165"/>
        <end position="202"/>
    </location>
</feature>
<evidence type="ECO:0000256" key="3">
    <source>
        <dbReference type="ARBA" id="ARBA00021315"/>
    </source>
</evidence>
<evidence type="ECO:0000256" key="6">
    <source>
        <dbReference type="ARBA" id="ARBA00022840"/>
    </source>
</evidence>
<dbReference type="Gene3D" id="3.40.50.300">
    <property type="entry name" value="P-loop containing nucleotide triphosphate hydrolases"/>
    <property type="match status" value="2"/>
</dbReference>
<keyword evidence="13" id="KW-1185">Reference proteome</keyword>
<comment type="similarity">
    <text evidence="2 9">Belongs to the RecN family.</text>
</comment>
<keyword evidence="7 9" id="KW-0234">DNA repair</keyword>
<keyword evidence="10" id="KW-0175">Coiled coil</keyword>
<evidence type="ECO:0000256" key="8">
    <source>
        <dbReference type="ARBA" id="ARBA00033408"/>
    </source>
</evidence>
<dbReference type="CDD" id="cd03241">
    <property type="entry name" value="ABC_RecN"/>
    <property type="match status" value="2"/>
</dbReference>
<feature type="domain" description="RecF/RecN/SMC N-terminal" evidence="11">
    <location>
        <begin position="10"/>
        <end position="508"/>
    </location>
</feature>
<dbReference type="InterPro" id="IPR004604">
    <property type="entry name" value="DNA_recomb/repair_RecN"/>
</dbReference>
<dbReference type="SUPFAM" id="SSF52540">
    <property type="entry name" value="P-loop containing nucleoside triphosphate hydrolases"/>
    <property type="match status" value="1"/>
</dbReference>
<evidence type="ECO:0000256" key="5">
    <source>
        <dbReference type="ARBA" id="ARBA00022763"/>
    </source>
</evidence>
<evidence type="ECO:0000256" key="4">
    <source>
        <dbReference type="ARBA" id="ARBA00022741"/>
    </source>
</evidence>
<evidence type="ECO:0000256" key="7">
    <source>
        <dbReference type="ARBA" id="ARBA00023204"/>
    </source>
</evidence>
<protein>
    <recommendedName>
        <fullName evidence="3 9">DNA repair protein RecN</fullName>
    </recommendedName>
    <alternativeName>
        <fullName evidence="8 9">Recombination protein N</fullName>
    </alternativeName>
</protein>
<evidence type="ECO:0000259" key="11">
    <source>
        <dbReference type="Pfam" id="PF02463"/>
    </source>
</evidence>
<dbReference type="Pfam" id="PF02463">
    <property type="entry name" value="SMC_N"/>
    <property type="match status" value="1"/>
</dbReference>
<keyword evidence="5 9" id="KW-0227">DNA damage</keyword>
<comment type="caution">
    <text evidence="12">The sequence shown here is derived from an EMBL/GenBank/DDBJ whole genome shotgun (WGS) entry which is preliminary data.</text>
</comment>